<feature type="domain" description="Glucose-methanol-choline oxidoreductase N-terminal" evidence="6">
    <location>
        <begin position="264"/>
        <end position="278"/>
    </location>
</feature>
<dbReference type="InterPro" id="IPR036188">
    <property type="entry name" value="FAD/NAD-bd_sf"/>
</dbReference>
<name>A0A256FBV3_9HYPH</name>
<dbReference type="GO" id="GO:0050660">
    <property type="term" value="F:flavin adenine dinucleotide binding"/>
    <property type="evidence" value="ECO:0007669"/>
    <property type="project" value="InterPro"/>
</dbReference>
<comment type="cofactor">
    <cofactor evidence="1 5">
        <name>FAD</name>
        <dbReference type="ChEBI" id="CHEBI:57692"/>
    </cofactor>
</comment>
<accession>A0A256FBV3</accession>
<dbReference type="PIRSF" id="PIRSF000137">
    <property type="entry name" value="Alcohol_oxidase"/>
    <property type="match status" value="1"/>
</dbReference>
<sequence>MNNSVNQSPKDEGIYDFIIVGAGSAGCVLANRLSANPKNRVLLLEAGKNDRYHWIHIPIGYLYCMGNPRTDWMMKTQAEAGLNGRSLAYPRGKVLGGCSSINGMIYMRGQAADYDGWRQAGNTGWGWDDVLPYFLKSEDNYRGNTPLHRAGGEWRVEKQRVSWPILDAFRDAAEEMGLPKTDDFNSGDNEGSGYFEVNQKGGVRWNTTKAFLRPAMKRPNLRVLTEAEVERLEFEGKRATRIHFRQNGVSCVATAAGEIILSAGAINSPKILELSGIGNPDILKNADIQLQHELSGVGENLQDHLQIRTVFRIEGAKTLNQLYHNLFKRAGMGLEYAFSRSGPLSMAPSQLGIFAKSDPSLATPDLEYHVQPLSTDRLGEPLHRYPAVTVSVCNLRPESRGTVHIAGSDVGHAPHIQPNYLSTVGDRLIAARSIRHARNLMATKTLEKYQPQEMLPGEQYQSDDELIQRAGDIATTIFHPVGTCKMGSDDRSVVDDNLRVHGVNGLRVVDASIMPTIVSGNTNSPVIMIAEKAAEFILKH</sequence>
<dbReference type="Gene3D" id="3.30.560.10">
    <property type="entry name" value="Glucose Oxidase, domain 3"/>
    <property type="match status" value="1"/>
</dbReference>
<feature type="binding site" evidence="5">
    <location>
        <position position="229"/>
    </location>
    <ligand>
        <name>FAD</name>
        <dbReference type="ChEBI" id="CHEBI:57692"/>
    </ligand>
</feature>
<evidence type="ECO:0000313" key="7">
    <source>
        <dbReference type="EMBL" id="OYR12146.1"/>
    </source>
</evidence>
<keyword evidence="3" id="KW-0285">Flavoprotein</keyword>
<evidence type="ECO:0000256" key="2">
    <source>
        <dbReference type="ARBA" id="ARBA00010790"/>
    </source>
</evidence>
<dbReference type="SUPFAM" id="SSF54373">
    <property type="entry name" value="FAD-linked reductases, C-terminal domain"/>
    <property type="match status" value="1"/>
</dbReference>
<dbReference type="Pfam" id="PF05199">
    <property type="entry name" value="GMC_oxred_C"/>
    <property type="match status" value="1"/>
</dbReference>
<dbReference type="Pfam" id="PF00732">
    <property type="entry name" value="GMC_oxred_N"/>
    <property type="match status" value="1"/>
</dbReference>
<comment type="caution">
    <text evidence="7">The sequence shown here is derived from an EMBL/GenBank/DDBJ whole genome shotgun (WGS) entry which is preliminary data.</text>
</comment>
<dbReference type="InterPro" id="IPR012132">
    <property type="entry name" value="GMC_OxRdtase"/>
</dbReference>
<dbReference type="GO" id="GO:0016614">
    <property type="term" value="F:oxidoreductase activity, acting on CH-OH group of donors"/>
    <property type="evidence" value="ECO:0007669"/>
    <property type="project" value="InterPro"/>
</dbReference>
<dbReference type="OrthoDB" id="9785276at2"/>
<feature type="binding site" evidence="5">
    <location>
        <position position="94"/>
    </location>
    <ligand>
        <name>FAD</name>
        <dbReference type="ChEBI" id="CHEBI:57692"/>
    </ligand>
</feature>
<protein>
    <submittedName>
        <fullName evidence="7">FAD dependent oxidoreductase family protein</fullName>
    </submittedName>
</protein>
<dbReference type="PANTHER" id="PTHR11552:SF147">
    <property type="entry name" value="CHOLINE DEHYDROGENASE, MITOCHONDRIAL"/>
    <property type="match status" value="1"/>
</dbReference>
<evidence type="ECO:0000313" key="8">
    <source>
        <dbReference type="Proteomes" id="UP000216345"/>
    </source>
</evidence>
<proteinExistence type="inferred from homology"/>
<dbReference type="SUPFAM" id="SSF51905">
    <property type="entry name" value="FAD/NAD(P)-binding domain"/>
    <property type="match status" value="1"/>
</dbReference>
<dbReference type="PANTHER" id="PTHR11552">
    <property type="entry name" value="GLUCOSE-METHANOL-CHOLINE GMC OXIDOREDUCTASE"/>
    <property type="match status" value="1"/>
</dbReference>
<evidence type="ECO:0000256" key="1">
    <source>
        <dbReference type="ARBA" id="ARBA00001974"/>
    </source>
</evidence>
<gene>
    <name evidence="7" type="ORF">CEV32_1215</name>
</gene>
<reference evidence="7 8" key="1">
    <citation type="submission" date="2017-07" db="EMBL/GenBank/DDBJ databases">
        <title>Phylogenetic study on the rhizospheric bacterium Ochrobactrum sp. A44.</title>
        <authorList>
            <person name="Krzyzanowska D.M."/>
            <person name="Ossowicki A."/>
            <person name="Rajewska M."/>
            <person name="Maciag T."/>
            <person name="Kaczynski Z."/>
            <person name="Czerwicka M."/>
            <person name="Jafra S."/>
        </authorList>
    </citation>
    <scope>NUCLEOTIDE SEQUENCE [LARGE SCALE GENOMIC DNA]</scope>
    <source>
        <strain evidence="7 8">PR17</strain>
    </source>
</reference>
<dbReference type="AlphaFoldDB" id="A0A256FBV3"/>
<comment type="similarity">
    <text evidence="2">Belongs to the GMC oxidoreductase family.</text>
</comment>
<evidence type="ECO:0000256" key="5">
    <source>
        <dbReference type="PIRSR" id="PIRSR000137-2"/>
    </source>
</evidence>
<dbReference type="PROSITE" id="PS00624">
    <property type="entry name" value="GMC_OXRED_2"/>
    <property type="match status" value="1"/>
</dbReference>
<organism evidence="7 8">
    <name type="scientific">Brucella rhizosphaerae</name>
    <dbReference type="NCBI Taxonomy" id="571254"/>
    <lineage>
        <taxon>Bacteria</taxon>
        <taxon>Pseudomonadati</taxon>
        <taxon>Pseudomonadota</taxon>
        <taxon>Alphaproteobacteria</taxon>
        <taxon>Hyphomicrobiales</taxon>
        <taxon>Brucellaceae</taxon>
        <taxon>Brucella/Ochrobactrum group</taxon>
        <taxon>Brucella</taxon>
    </lineage>
</organism>
<dbReference type="InterPro" id="IPR000172">
    <property type="entry name" value="GMC_OxRdtase_N"/>
</dbReference>
<keyword evidence="4 5" id="KW-0274">FAD</keyword>
<evidence type="ECO:0000256" key="3">
    <source>
        <dbReference type="ARBA" id="ARBA00022630"/>
    </source>
</evidence>
<evidence type="ECO:0000259" key="6">
    <source>
        <dbReference type="PROSITE" id="PS00624"/>
    </source>
</evidence>
<evidence type="ECO:0000256" key="4">
    <source>
        <dbReference type="ARBA" id="ARBA00022827"/>
    </source>
</evidence>
<dbReference type="RefSeq" id="WP_094577927.1">
    <property type="nucleotide sequence ID" value="NZ_JBHEEL010000018.1"/>
</dbReference>
<dbReference type="InterPro" id="IPR007867">
    <property type="entry name" value="GMC_OxRtase_C"/>
</dbReference>
<dbReference type="Proteomes" id="UP000216345">
    <property type="component" value="Unassembled WGS sequence"/>
</dbReference>
<keyword evidence="8" id="KW-1185">Reference proteome</keyword>
<dbReference type="Gene3D" id="3.50.50.60">
    <property type="entry name" value="FAD/NAD(P)-binding domain"/>
    <property type="match status" value="1"/>
</dbReference>
<dbReference type="EMBL" id="NNRK01000030">
    <property type="protein sequence ID" value="OYR12146.1"/>
    <property type="molecule type" value="Genomic_DNA"/>
</dbReference>